<dbReference type="HOGENOM" id="CLU_197468_1_0_9"/>
<accession>E7GAJ7</accession>
<keyword evidence="2" id="KW-1185">Reference proteome</keyword>
<dbReference type="eggNOG" id="ENOG50303FX">
    <property type="taxonomic scope" value="Bacteria"/>
</dbReference>
<organism evidence="1 2">
    <name type="scientific">Coprobacillus cateniformis</name>
    <dbReference type="NCBI Taxonomy" id="100884"/>
    <lineage>
        <taxon>Bacteria</taxon>
        <taxon>Bacillati</taxon>
        <taxon>Bacillota</taxon>
        <taxon>Erysipelotrichia</taxon>
        <taxon>Erysipelotrichales</taxon>
        <taxon>Coprobacillaceae</taxon>
        <taxon>Coprobacillus</taxon>
    </lineage>
</organism>
<proteinExistence type="predicted"/>
<protein>
    <recommendedName>
        <fullName evidence="3">FeoB-associated Cys-rich membrane protein</fullName>
    </recommendedName>
</protein>
<dbReference type="AlphaFoldDB" id="E7GAJ7"/>
<evidence type="ECO:0008006" key="3">
    <source>
        <dbReference type="Google" id="ProtNLM"/>
    </source>
</evidence>
<dbReference type="EMBL" id="ADKX01000032">
    <property type="protein sequence ID" value="EFW04898.1"/>
    <property type="molecule type" value="Genomic_DNA"/>
</dbReference>
<evidence type="ECO:0000313" key="1">
    <source>
        <dbReference type="EMBL" id="EFW04898.1"/>
    </source>
</evidence>
<dbReference type="Proteomes" id="UP000003157">
    <property type="component" value="Unassembled WGS sequence"/>
</dbReference>
<sequence>MNLSTLLVLCVLILIISFSVRTIIKDKKSGKSSCGGDCGACGSHSLCHDSKSLFEEYRKQELHR</sequence>
<reference evidence="1 2" key="1">
    <citation type="submission" date="2010-12" db="EMBL/GenBank/DDBJ databases">
        <title>The Genome Sequence of Coprobacillus sp. strain 29_1.</title>
        <authorList>
            <consortium name="The Broad Institute Genome Sequencing Platform"/>
            <person name="Earl A."/>
            <person name="Ward D."/>
            <person name="Feldgarden M."/>
            <person name="Gevers D."/>
            <person name="Daigneault M."/>
            <person name="Sibley C.D."/>
            <person name="White A."/>
            <person name="Strauss J."/>
            <person name="Allen-Vercoe E."/>
            <person name="Young S.K."/>
            <person name="Zeng Q."/>
            <person name="Gargeya S."/>
            <person name="Fitzgerald M."/>
            <person name="Haas B."/>
            <person name="Abouelleil A."/>
            <person name="Alvarado L."/>
            <person name="Arachchi H.M."/>
            <person name="Berlin A."/>
            <person name="Brown A."/>
            <person name="Chapman S.B."/>
            <person name="Chen Z."/>
            <person name="Dunbar C."/>
            <person name="Freedman E."/>
            <person name="Gearin G."/>
            <person name="Gellesch M."/>
            <person name="Goldberg J."/>
            <person name="Griggs A."/>
            <person name="Gujja S."/>
            <person name="Heilman E."/>
            <person name="Heiman D."/>
            <person name="Howarth C."/>
            <person name="Larson L."/>
            <person name="Lui A."/>
            <person name="MacDonald P.J.P."/>
            <person name="Mehta T."/>
            <person name="Montmayeur A."/>
            <person name="Murphy C."/>
            <person name="Neiman D."/>
            <person name="Pearson M."/>
            <person name="Priest M."/>
            <person name="Roberts A."/>
            <person name="Saif S."/>
            <person name="Shea T."/>
            <person name="Shenoy N."/>
            <person name="Sisk P."/>
            <person name="Stolte C."/>
            <person name="Sykes S."/>
            <person name="White J."/>
            <person name="Yandava C."/>
            <person name="Nusbaum C."/>
            <person name="Birren B."/>
        </authorList>
    </citation>
    <scope>NUCLEOTIDE SEQUENCE [LARGE SCALE GENOMIC DNA]</scope>
    <source>
        <strain evidence="1 2">29_1</strain>
    </source>
</reference>
<dbReference type="RefSeq" id="WP_008788889.1">
    <property type="nucleotide sequence ID" value="NZ_AKCB01000001.1"/>
</dbReference>
<comment type="caution">
    <text evidence="1">The sequence shown here is derived from an EMBL/GenBank/DDBJ whole genome shotgun (WGS) entry which is preliminary data.</text>
</comment>
<evidence type="ECO:0000313" key="2">
    <source>
        <dbReference type="Proteomes" id="UP000003157"/>
    </source>
</evidence>
<dbReference type="STRING" id="100884.GCA_000269565_01882"/>
<gene>
    <name evidence="1" type="ORF">HMPREF9488_01787</name>
</gene>
<dbReference type="Pfam" id="PF12669">
    <property type="entry name" value="FeoB_associated"/>
    <property type="match status" value="1"/>
</dbReference>
<dbReference type="GeneID" id="78229739"/>
<name>E7GAJ7_9FIRM</name>